<dbReference type="EMBL" id="CP019082">
    <property type="protein sequence ID" value="APW62681.1"/>
    <property type="molecule type" value="Genomic_DNA"/>
</dbReference>
<organism evidence="1 2">
    <name type="scientific">Paludisphaera borealis</name>
    <dbReference type="NCBI Taxonomy" id="1387353"/>
    <lineage>
        <taxon>Bacteria</taxon>
        <taxon>Pseudomonadati</taxon>
        <taxon>Planctomycetota</taxon>
        <taxon>Planctomycetia</taxon>
        <taxon>Isosphaerales</taxon>
        <taxon>Isosphaeraceae</taxon>
        <taxon>Paludisphaera</taxon>
    </lineage>
</organism>
<name>A0A1U7CUS6_9BACT</name>
<dbReference type="Proteomes" id="UP000186309">
    <property type="component" value="Chromosome"/>
</dbReference>
<dbReference type="KEGG" id="pbor:BSF38_04231"/>
<sequence length="215" mass="23603">MIRDRIGVLVWSTGVVIVGLATCRAVGQSPVGSQPQPTEPVCRRQGALHRMWHHASHAVHDRFIGDPDTFREPPLGMYVREQFAVQTAKADQHRFMLYKTDFLPGENRFSPTGASRFNLMYGRMPGWIGPITVEWTPDEPELAESRRQAVLETMARAGRPLPAERVVVGPSFYPGQMGTEAVNNQGNIISRSQGAATTYSVTPQLGLSAFGGGSQ</sequence>
<dbReference type="STRING" id="1387353.BSF38_04231"/>
<evidence type="ECO:0000313" key="2">
    <source>
        <dbReference type="Proteomes" id="UP000186309"/>
    </source>
</evidence>
<proteinExistence type="predicted"/>
<gene>
    <name evidence="1" type="ORF">BSF38_04231</name>
</gene>
<keyword evidence="2" id="KW-1185">Reference proteome</keyword>
<dbReference type="RefSeq" id="WP_076348952.1">
    <property type="nucleotide sequence ID" value="NZ_CP019082.1"/>
</dbReference>
<accession>A0A1U7CUS6</accession>
<protein>
    <submittedName>
        <fullName evidence="1">Uncharacterized protein</fullName>
    </submittedName>
</protein>
<evidence type="ECO:0000313" key="1">
    <source>
        <dbReference type="EMBL" id="APW62681.1"/>
    </source>
</evidence>
<reference evidence="2" key="1">
    <citation type="submission" date="2016-12" db="EMBL/GenBank/DDBJ databases">
        <title>Comparative genomics of four Isosphaeraceae planctomycetes: a common pool of plasmids and glycoside hydrolase genes.</title>
        <authorList>
            <person name="Ivanova A."/>
        </authorList>
    </citation>
    <scope>NUCLEOTIDE SEQUENCE [LARGE SCALE GENOMIC DNA]</scope>
    <source>
        <strain evidence="2">PX4</strain>
    </source>
</reference>
<dbReference type="AlphaFoldDB" id="A0A1U7CUS6"/>